<sequence length="480" mass="55156">MSNSPTQPRKKCRTESASTSAPGPSAEVLPLISPNLIQKSSKDPNRGMYPRKRHKLKKSTDLPRFRQASELLELKREFSEDEDDVAGHTDSDEQVQTAKLNCNKFSGKKRKSRKSDISGCASMSNKIINYFKPKSYPNFKTEECEAFSSTISHASSTSNDPANVEVPNEIFFSKYYGLLGEPSNNAEDDRPNYFELLPVHVMERIFCQIPFHDLMNYCRVCTAWNEVISDRKFMEWKKMYYGTKLRREESLMHMNRICESLEISAANDCFKALIRYMGEKFCRKPSSDMCDLLSSNTKAVDAKAVIVERFPEFLSKDSLSWCIFTVAILLSETVWDVFHLYKCLFYSKSDCSLPDVTDAMYCIATFLLYFRDTYRINPGLHYRVYYSVYLIENSFPEKPIEGSQTLKVISGLPGQQSIHSYSESSSSKLTYEQMKILNHRLQPRQIIKIIALAGTGKTTTLVHLAKLYPQMKFLNIMFNK</sequence>
<evidence type="ECO:0000259" key="2">
    <source>
        <dbReference type="PROSITE" id="PS50181"/>
    </source>
</evidence>
<dbReference type="SMART" id="SM00256">
    <property type="entry name" value="FBOX"/>
    <property type="match status" value="1"/>
</dbReference>
<feature type="non-terminal residue" evidence="3">
    <location>
        <position position="480"/>
    </location>
</feature>
<dbReference type="AlphaFoldDB" id="A0A087UG72"/>
<feature type="domain" description="F-box" evidence="2">
    <location>
        <begin position="191"/>
        <end position="239"/>
    </location>
</feature>
<evidence type="ECO:0000313" key="3">
    <source>
        <dbReference type="EMBL" id="KFM76361.1"/>
    </source>
</evidence>
<dbReference type="Pfam" id="PF12937">
    <property type="entry name" value="F-box-like"/>
    <property type="match status" value="1"/>
</dbReference>
<dbReference type="SUPFAM" id="SSF81383">
    <property type="entry name" value="F-box domain"/>
    <property type="match status" value="1"/>
</dbReference>
<evidence type="ECO:0000256" key="1">
    <source>
        <dbReference type="SAM" id="MobiDB-lite"/>
    </source>
</evidence>
<evidence type="ECO:0000313" key="4">
    <source>
        <dbReference type="Proteomes" id="UP000054359"/>
    </source>
</evidence>
<proteinExistence type="predicted"/>
<dbReference type="SUPFAM" id="SSF52540">
    <property type="entry name" value="P-loop containing nucleoside triphosphate hydrolases"/>
    <property type="match status" value="1"/>
</dbReference>
<gene>
    <name evidence="3" type="ORF">X975_13782</name>
</gene>
<name>A0A087UG72_STEMI</name>
<dbReference type="InterPro" id="IPR027417">
    <property type="entry name" value="P-loop_NTPase"/>
</dbReference>
<organism evidence="3 4">
    <name type="scientific">Stegodyphus mimosarum</name>
    <name type="common">African social velvet spider</name>
    <dbReference type="NCBI Taxonomy" id="407821"/>
    <lineage>
        <taxon>Eukaryota</taxon>
        <taxon>Metazoa</taxon>
        <taxon>Ecdysozoa</taxon>
        <taxon>Arthropoda</taxon>
        <taxon>Chelicerata</taxon>
        <taxon>Arachnida</taxon>
        <taxon>Araneae</taxon>
        <taxon>Araneomorphae</taxon>
        <taxon>Entelegynae</taxon>
        <taxon>Eresoidea</taxon>
        <taxon>Eresidae</taxon>
        <taxon>Stegodyphus</taxon>
    </lineage>
</organism>
<accession>A0A087UG72</accession>
<dbReference type="Proteomes" id="UP000054359">
    <property type="component" value="Unassembled WGS sequence"/>
</dbReference>
<feature type="region of interest" description="Disordered" evidence="1">
    <location>
        <begin position="1"/>
        <end position="64"/>
    </location>
</feature>
<dbReference type="PROSITE" id="PS50181">
    <property type="entry name" value="FBOX"/>
    <property type="match status" value="1"/>
</dbReference>
<dbReference type="OMA" id="TEECEAF"/>
<dbReference type="OrthoDB" id="6340454at2759"/>
<dbReference type="STRING" id="407821.A0A087UG72"/>
<dbReference type="Gene3D" id="1.20.1280.50">
    <property type="match status" value="1"/>
</dbReference>
<keyword evidence="4" id="KW-1185">Reference proteome</keyword>
<reference evidence="3 4" key="1">
    <citation type="submission" date="2013-11" db="EMBL/GenBank/DDBJ databases">
        <title>Genome sequencing of Stegodyphus mimosarum.</title>
        <authorList>
            <person name="Bechsgaard J."/>
        </authorList>
    </citation>
    <scope>NUCLEOTIDE SEQUENCE [LARGE SCALE GENOMIC DNA]</scope>
</reference>
<protein>
    <submittedName>
        <fullName evidence="3">F-box only protein 18</fullName>
    </submittedName>
</protein>
<dbReference type="EMBL" id="KK119668">
    <property type="protein sequence ID" value="KFM76361.1"/>
    <property type="molecule type" value="Genomic_DNA"/>
</dbReference>
<dbReference type="InterPro" id="IPR001810">
    <property type="entry name" value="F-box_dom"/>
</dbReference>
<dbReference type="InterPro" id="IPR036047">
    <property type="entry name" value="F-box-like_dom_sf"/>
</dbReference>
<dbReference type="Gene3D" id="3.40.50.300">
    <property type="entry name" value="P-loop containing nucleotide triphosphate hydrolases"/>
    <property type="match status" value="1"/>
</dbReference>